<reference evidence="2 3" key="1">
    <citation type="submission" date="2023-07" db="EMBL/GenBank/DDBJ databases">
        <title>Sequencing the genomes of 1000 actinobacteria strains.</title>
        <authorList>
            <person name="Klenk H.-P."/>
        </authorList>
    </citation>
    <scope>NUCLEOTIDE SEQUENCE [LARGE SCALE GENOMIC DNA]</scope>
    <source>
        <strain evidence="2 3">DSM 14785</strain>
    </source>
</reference>
<dbReference type="EMBL" id="JAUSVM010000001">
    <property type="protein sequence ID" value="MDQ0425508.1"/>
    <property type="molecule type" value="Genomic_DNA"/>
</dbReference>
<organism evidence="2 3">
    <name type="scientific">Cellulomonas iranensis</name>
    <dbReference type="NCBI Taxonomy" id="76862"/>
    <lineage>
        <taxon>Bacteria</taxon>
        <taxon>Bacillati</taxon>
        <taxon>Actinomycetota</taxon>
        <taxon>Actinomycetes</taxon>
        <taxon>Micrococcales</taxon>
        <taxon>Cellulomonadaceae</taxon>
        <taxon>Cellulomonas</taxon>
    </lineage>
</organism>
<gene>
    <name evidence="2" type="ORF">JO380_001889</name>
</gene>
<feature type="compositionally biased region" description="Low complexity" evidence="1">
    <location>
        <begin position="1"/>
        <end position="24"/>
    </location>
</feature>
<accession>A0ABU0GJG2</accession>
<dbReference type="Proteomes" id="UP001240250">
    <property type="component" value="Unassembled WGS sequence"/>
</dbReference>
<comment type="caution">
    <text evidence="2">The sequence shown here is derived from an EMBL/GenBank/DDBJ whole genome shotgun (WGS) entry which is preliminary data.</text>
</comment>
<evidence type="ECO:0000313" key="3">
    <source>
        <dbReference type="Proteomes" id="UP001240250"/>
    </source>
</evidence>
<feature type="region of interest" description="Disordered" evidence="1">
    <location>
        <begin position="1"/>
        <end position="26"/>
    </location>
</feature>
<name>A0ABU0GJG2_9CELL</name>
<evidence type="ECO:0000313" key="2">
    <source>
        <dbReference type="EMBL" id="MDQ0425508.1"/>
    </source>
</evidence>
<protein>
    <submittedName>
        <fullName evidence="2">Uncharacterized protein</fullName>
    </submittedName>
</protein>
<keyword evidence="3" id="KW-1185">Reference proteome</keyword>
<evidence type="ECO:0000256" key="1">
    <source>
        <dbReference type="SAM" id="MobiDB-lite"/>
    </source>
</evidence>
<sequence>MTASSRCRTATTATPGGATAGTSGEPAVTTSRTAYLLAAAAATVVATMPPWLCPTSATGSSAPIPAAAIASSTAPVMTSGTPPSSARLVPLSVGTSLARPAARVPGIATTHATDPSARSSRCTVTVARGVPGSPVSVSSS</sequence>
<proteinExistence type="predicted"/>
<dbReference type="RefSeq" id="WP_156442044.1">
    <property type="nucleotide sequence ID" value="NZ_JAUSVM010000001.1"/>
</dbReference>